<reference evidence="3" key="1">
    <citation type="submission" date="2016-10" db="EMBL/GenBank/DDBJ databases">
        <authorList>
            <person name="Varghese N."/>
            <person name="Submissions S."/>
        </authorList>
    </citation>
    <scope>NUCLEOTIDE SEQUENCE [LARGE SCALE GENOMIC DNA]</scope>
    <source>
        <strain evidence="3">DSM 27982</strain>
    </source>
</reference>
<proteinExistence type="predicted"/>
<evidence type="ECO:0000256" key="1">
    <source>
        <dbReference type="SAM" id="MobiDB-lite"/>
    </source>
</evidence>
<evidence type="ECO:0000313" key="3">
    <source>
        <dbReference type="Proteomes" id="UP000198541"/>
    </source>
</evidence>
<sequence length="237" mass="25074">MRDLGPSARKDVPAPPTAERARTREVSRAPERRRSPHPRGAAGARLSQRRRGPCGQIPHRAPGADASTGAPRPAPERAPRLSARRRPQGRPETGTWLSYPQAGGPAGASACESAHAGDHEQPHSSSHRRRHHRSSGFLRLSSLRGAPRPGSGPAQHWSCTVRPLPRRDPPGSAQPRKTAPTASGAAPPRPPPDGGRCRTGHRCRPRAVVGSRARGGDRGAPVRADRVTANGVGLAGR</sequence>
<keyword evidence="3" id="KW-1185">Reference proteome</keyword>
<dbReference type="EMBL" id="FNIM01000001">
    <property type="protein sequence ID" value="SDN18963.1"/>
    <property type="molecule type" value="Genomic_DNA"/>
</dbReference>
<organism evidence="2 3">
    <name type="scientific">Actinomyces ruminicola</name>
    <dbReference type="NCBI Taxonomy" id="332524"/>
    <lineage>
        <taxon>Bacteria</taxon>
        <taxon>Bacillati</taxon>
        <taxon>Actinomycetota</taxon>
        <taxon>Actinomycetes</taxon>
        <taxon>Actinomycetales</taxon>
        <taxon>Actinomycetaceae</taxon>
        <taxon>Actinomyces</taxon>
    </lineage>
</organism>
<evidence type="ECO:0000313" key="2">
    <source>
        <dbReference type="EMBL" id="SDN18963.1"/>
    </source>
</evidence>
<feature type="region of interest" description="Disordered" evidence="1">
    <location>
        <begin position="1"/>
        <end position="237"/>
    </location>
</feature>
<dbReference type="AlphaFoldDB" id="A0A1G9ZET7"/>
<name>A0A1G9ZET7_9ACTO</name>
<dbReference type="Proteomes" id="UP000198541">
    <property type="component" value="Unassembled WGS sequence"/>
</dbReference>
<accession>A0A1G9ZET7</accession>
<gene>
    <name evidence="2" type="ORF">SAMN05216355_101129</name>
</gene>
<feature type="compositionally biased region" description="Basic and acidic residues" evidence="1">
    <location>
        <begin position="19"/>
        <end position="33"/>
    </location>
</feature>
<feature type="compositionally biased region" description="Basic residues" evidence="1">
    <location>
        <begin position="125"/>
        <end position="134"/>
    </location>
</feature>
<protein>
    <submittedName>
        <fullName evidence="2">Uncharacterized protein</fullName>
    </submittedName>
</protein>
<feature type="compositionally biased region" description="Basic and acidic residues" evidence="1">
    <location>
        <begin position="1"/>
        <end position="12"/>
    </location>
</feature>
<feature type="compositionally biased region" description="Low complexity" evidence="1">
    <location>
        <begin position="135"/>
        <end position="144"/>
    </location>
</feature>